<dbReference type="InterPro" id="IPR023198">
    <property type="entry name" value="PGP-like_dom2"/>
</dbReference>
<dbReference type="Proteomes" id="UP001497392">
    <property type="component" value="Unassembled WGS sequence"/>
</dbReference>
<dbReference type="CDD" id="cd07505">
    <property type="entry name" value="HAD_BPGM-like"/>
    <property type="match status" value="1"/>
</dbReference>
<dbReference type="Gene3D" id="1.10.150.240">
    <property type="entry name" value="Putative phosphatase, domain 2"/>
    <property type="match status" value="1"/>
</dbReference>
<feature type="region of interest" description="Disordered" evidence="1">
    <location>
        <begin position="341"/>
        <end position="368"/>
    </location>
</feature>
<dbReference type="InterPro" id="IPR041492">
    <property type="entry name" value="HAD_2"/>
</dbReference>
<dbReference type="SUPFAM" id="SSF56784">
    <property type="entry name" value="HAD-like"/>
    <property type="match status" value="1"/>
</dbReference>
<protein>
    <submittedName>
        <fullName evidence="2">G9955 protein</fullName>
    </submittedName>
</protein>
<evidence type="ECO:0000256" key="1">
    <source>
        <dbReference type="SAM" id="MobiDB-lite"/>
    </source>
</evidence>
<dbReference type="InterPro" id="IPR036412">
    <property type="entry name" value="HAD-like_sf"/>
</dbReference>
<accession>A0ABP1G6V9</accession>
<dbReference type="NCBIfam" id="TIGR01509">
    <property type="entry name" value="HAD-SF-IA-v3"/>
    <property type="match status" value="1"/>
</dbReference>
<evidence type="ECO:0000313" key="3">
    <source>
        <dbReference type="Proteomes" id="UP001497392"/>
    </source>
</evidence>
<dbReference type="InterPro" id="IPR006439">
    <property type="entry name" value="HAD-SF_hydro_IA"/>
</dbReference>
<gene>
    <name evidence="2" type="primary">g9955</name>
    <name evidence="2" type="ORF">VP750_LOCUS8961</name>
</gene>
<keyword evidence="3" id="KW-1185">Reference proteome</keyword>
<dbReference type="PANTHER" id="PTHR47108:SF1">
    <property type="entry name" value="5-AMINO-6-(5-PHOSPHO-D-RIBITYLAMINO)URACIL PHOSPHATASE, CHLOROPLASTIC"/>
    <property type="match status" value="1"/>
</dbReference>
<evidence type="ECO:0000313" key="2">
    <source>
        <dbReference type="EMBL" id="CAL5227055.1"/>
    </source>
</evidence>
<dbReference type="Pfam" id="PF13419">
    <property type="entry name" value="HAD_2"/>
    <property type="match status" value="1"/>
</dbReference>
<name>A0ABP1G6V9_9CHLO</name>
<comment type="caution">
    <text evidence="2">The sequence shown here is derived from an EMBL/GenBank/DDBJ whole genome shotgun (WGS) entry which is preliminary data.</text>
</comment>
<proteinExistence type="predicted"/>
<dbReference type="InterPro" id="IPR023214">
    <property type="entry name" value="HAD_sf"/>
</dbReference>
<dbReference type="EMBL" id="CAXHTA020000017">
    <property type="protein sequence ID" value="CAL5227055.1"/>
    <property type="molecule type" value="Genomic_DNA"/>
</dbReference>
<sequence>MPALAARVPVPEAPTTYVPAPSARPAVALEMRQATAEQPVAFRSGLEQSYAVGIGGPHRRKPAQSFAASYAAVPASIPMPTGENDALEIQLKPLPRNVENVADDPSLHNPLARLERLGTGWFGVVVEFEGVVVEDTSDVHSKAWVQLAEDEGKSRPLQFALKRAEGMKNDQVIQEVLCWSRNPMEVRRLCARKEEIYAKLIGNHKPPVVPGVPMFLETLVKHNVPAGVVSAAPEARMKPALEATGLEHVFQSVVSGDDVYRGRPDPEAYLYAAQQLGRPSVRCVVIGNSNQSVEAARECGMRAVVVAGRKPLYEMGAADLVVRGLDELSFINLKQLFSNEEGVEGNSEDGEPQPEPELEEDFSSDYWL</sequence>
<dbReference type="PANTHER" id="PTHR47108">
    <property type="entry name" value="5-AMINO-6-(5-PHOSPHO-D-RIBITYLAMINO)URACIL PHOSPHATASE, CHLOROPLASTIC"/>
    <property type="match status" value="1"/>
</dbReference>
<organism evidence="2 3">
    <name type="scientific">Coccomyxa viridis</name>
    <dbReference type="NCBI Taxonomy" id="1274662"/>
    <lineage>
        <taxon>Eukaryota</taxon>
        <taxon>Viridiplantae</taxon>
        <taxon>Chlorophyta</taxon>
        <taxon>core chlorophytes</taxon>
        <taxon>Trebouxiophyceae</taxon>
        <taxon>Trebouxiophyceae incertae sedis</taxon>
        <taxon>Coccomyxaceae</taxon>
        <taxon>Coccomyxa</taxon>
    </lineage>
</organism>
<dbReference type="Gene3D" id="3.40.50.1000">
    <property type="entry name" value="HAD superfamily/HAD-like"/>
    <property type="match status" value="1"/>
</dbReference>
<reference evidence="2 3" key="1">
    <citation type="submission" date="2024-06" db="EMBL/GenBank/DDBJ databases">
        <authorList>
            <person name="Kraege A."/>
            <person name="Thomma B."/>
        </authorList>
    </citation>
    <scope>NUCLEOTIDE SEQUENCE [LARGE SCALE GENOMIC DNA]</scope>
</reference>